<proteinExistence type="predicted"/>
<dbReference type="AlphaFoldDB" id="A0A0F3PHZ5"/>
<dbReference type="SUPFAM" id="SSF53448">
    <property type="entry name" value="Nucleotide-diphospho-sugar transferases"/>
    <property type="match status" value="1"/>
</dbReference>
<sequence length="37" mass="4418">MAGGNGKRLWPLSSKDKPKQLKKYLRHYRLKHKDLIL</sequence>
<dbReference type="EMBL" id="LAOC01000001">
    <property type="protein sequence ID" value="KJV78834.1"/>
    <property type="molecule type" value="Genomic_DNA"/>
</dbReference>
<evidence type="ECO:0000313" key="2">
    <source>
        <dbReference type="EMBL" id="KJV78834.1"/>
    </source>
</evidence>
<accession>A0A0F3PHZ5</accession>
<comment type="caution">
    <text evidence="2">The sequence shown here is derived from an EMBL/GenBank/DDBJ whole genome shotgun (WGS) entry which is preliminary data.</text>
</comment>
<dbReference type="Pfam" id="PF00483">
    <property type="entry name" value="NTP_transferase"/>
    <property type="match status" value="1"/>
</dbReference>
<evidence type="ECO:0000259" key="1">
    <source>
        <dbReference type="Pfam" id="PF00483"/>
    </source>
</evidence>
<dbReference type="Gene3D" id="3.90.550.10">
    <property type="entry name" value="Spore Coat Polysaccharide Biosynthesis Protein SpsA, Chain A"/>
    <property type="match status" value="1"/>
</dbReference>
<organism evidence="2 3">
    <name type="scientific">Rickettsia rhipicephali str. Ect</name>
    <dbReference type="NCBI Taxonomy" id="1359199"/>
    <lineage>
        <taxon>Bacteria</taxon>
        <taxon>Pseudomonadati</taxon>
        <taxon>Pseudomonadota</taxon>
        <taxon>Alphaproteobacteria</taxon>
        <taxon>Rickettsiales</taxon>
        <taxon>Rickettsiaceae</taxon>
        <taxon>Rickettsieae</taxon>
        <taxon>Rickettsia</taxon>
        <taxon>spotted fever group</taxon>
    </lineage>
</organism>
<dbReference type="Proteomes" id="UP000033591">
    <property type="component" value="Unassembled WGS sequence"/>
</dbReference>
<reference evidence="2 3" key="1">
    <citation type="submission" date="2015-01" db="EMBL/GenBank/DDBJ databases">
        <title>Genome Sequencing of Rickettsiales.</title>
        <authorList>
            <person name="Daugherty S.C."/>
            <person name="Su Q."/>
            <person name="Abolude K."/>
            <person name="Beier-Sexton M."/>
            <person name="Carlyon J.A."/>
            <person name="Carter R."/>
            <person name="Day N.P."/>
            <person name="Dumler S.J."/>
            <person name="Dyachenko V."/>
            <person name="Godinez A."/>
            <person name="Kurtti T.J."/>
            <person name="Lichay M."/>
            <person name="Mullins K.E."/>
            <person name="Ott S."/>
            <person name="Pappas-Brown V."/>
            <person name="Paris D.H."/>
            <person name="Patel P."/>
            <person name="Richards A.L."/>
            <person name="Sadzewicz L."/>
            <person name="Sears K."/>
            <person name="Seidman D."/>
            <person name="Sengamalay N."/>
            <person name="Stenos J."/>
            <person name="Tallon L.J."/>
            <person name="Vincent G."/>
            <person name="Fraser C.M."/>
            <person name="Munderloh U."/>
            <person name="Dunning-Hotopp J.C."/>
        </authorList>
    </citation>
    <scope>NUCLEOTIDE SEQUENCE [LARGE SCALE GENOMIC DNA]</scope>
    <source>
        <strain evidence="2 3">Ect</strain>
    </source>
</reference>
<dbReference type="GO" id="GO:0016740">
    <property type="term" value="F:transferase activity"/>
    <property type="evidence" value="ECO:0007669"/>
    <property type="project" value="UniProtKB-KW"/>
</dbReference>
<gene>
    <name evidence="2" type="ORF">RMAECT_0152</name>
</gene>
<dbReference type="InterPro" id="IPR005835">
    <property type="entry name" value="NTP_transferase_dom"/>
</dbReference>
<keyword evidence="2" id="KW-0808">Transferase</keyword>
<dbReference type="InterPro" id="IPR029044">
    <property type="entry name" value="Nucleotide-diphossugar_trans"/>
</dbReference>
<feature type="domain" description="Nucleotidyl transferase" evidence="1">
    <location>
        <begin position="1"/>
        <end position="27"/>
    </location>
</feature>
<name>A0A0F3PHZ5_RICRH</name>
<evidence type="ECO:0000313" key="3">
    <source>
        <dbReference type="Proteomes" id="UP000033591"/>
    </source>
</evidence>
<protein>
    <submittedName>
        <fullName evidence="2">Nucleotidyl transferase family protein</fullName>
    </submittedName>
</protein>
<dbReference type="PATRIC" id="fig|1359199.3.peg.143"/>